<dbReference type="PANTHER" id="PTHR42872">
    <property type="entry name" value="PROTEIN-GLUTAMATE METHYLESTERASE/PROTEIN-GLUTAMINE GLUTAMINASE"/>
    <property type="match status" value="1"/>
</dbReference>
<evidence type="ECO:0000256" key="5">
    <source>
        <dbReference type="SAM" id="MobiDB-lite"/>
    </source>
</evidence>
<dbReference type="AlphaFoldDB" id="A0AB37UKZ5"/>
<feature type="region of interest" description="Disordered" evidence="5">
    <location>
        <begin position="335"/>
        <end position="371"/>
    </location>
</feature>
<dbReference type="Proteomes" id="UP000282574">
    <property type="component" value="Unassembled WGS sequence"/>
</dbReference>
<feature type="compositionally biased region" description="Polar residues" evidence="5">
    <location>
        <begin position="335"/>
        <end position="356"/>
    </location>
</feature>
<evidence type="ECO:0000259" key="6">
    <source>
        <dbReference type="PROSITE" id="PS50122"/>
    </source>
</evidence>
<dbReference type="GO" id="GO:0006935">
    <property type="term" value="P:chemotaxis"/>
    <property type="evidence" value="ECO:0007669"/>
    <property type="project" value="UniProtKB-UniRule"/>
</dbReference>
<dbReference type="EMBL" id="RSCK01000019">
    <property type="protein sequence ID" value="RUT11999.1"/>
    <property type="molecule type" value="Genomic_DNA"/>
</dbReference>
<evidence type="ECO:0000256" key="4">
    <source>
        <dbReference type="PROSITE-ProRule" id="PRU00050"/>
    </source>
</evidence>
<feature type="active site" evidence="4">
    <location>
        <position position="138"/>
    </location>
</feature>
<proteinExistence type="predicted"/>
<dbReference type="SUPFAM" id="SSF52738">
    <property type="entry name" value="Methylesterase CheB, C-terminal domain"/>
    <property type="match status" value="2"/>
</dbReference>
<feature type="active site" evidence="4">
    <location>
        <position position="12"/>
    </location>
</feature>
<dbReference type="Pfam" id="PF01339">
    <property type="entry name" value="CheB_methylest"/>
    <property type="match status" value="2"/>
</dbReference>
<dbReference type="GO" id="GO:0005737">
    <property type="term" value="C:cytoplasm"/>
    <property type="evidence" value="ECO:0007669"/>
    <property type="project" value="InterPro"/>
</dbReference>
<feature type="domain" description="CheB-type methylesterase" evidence="6">
    <location>
        <begin position="1"/>
        <end position="196"/>
    </location>
</feature>
<evidence type="ECO:0000313" key="8">
    <source>
        <dbReference type="Proteomes" id="UP000282574"/>
    </source>
</evidence>
<dbReference type="InterPro" id="IPR035909">
    <property type="entry name" value="CheB_C"/>
</dbReference>
<feature type="active site" evidence="4">
    <location>
        <position position="505"/>
    </location>
</feature>
<dbReference type="Gene3D" id="3.40.50.180">
    <property type="entry name" value="Methylesterase CheB, C-terminal domain"/>
    <property type="match status" value="2"/>
</dbReference>
<keyword evidence="1 4" id="KW-0378">Hydrolase</keyword>
<feature type="active site" evidence="4">
    <location>
        <position position="39"/>
    </location>
</feature>
<protein>
    <recommendedName>
        <fullName evidence="2">protein-glutamate methylesterase</fullName>
        <ecNumber evidence="2">3.1.1.61</ecNumber>
    </recommendedName>
</protein>
<name>A0AB37UKZ5_9CYAN</name>
<dbReference type="GO" id="GO:0008984">
    <property type="term" value="F:protein-glutamate methylesterase activity"/>
    <property type="evidence" value="ECO:0007669"/>
    <property type="project" value="UniProtKB-EC"/>
</dbReference>
<dbReference type="InterPro" id="IPR000673">
    <property type="entry name" value="Sig_transdc_resp-reg_Me-estase"/>
</dbReference>
<evidence type="ECO:0000256" key="3">
    <source>
        <dbReference type="ARBA" id="ARBA00048267"/>
    </source>
</evidence>
<dbReference type="RefSeq" id="WP_106171506.1">
    <property type="nucleotide sequence ID" value="NZ_JAVKZF010000001.1"/>
</dbReference>
<comment type="catalytic activity">
    <reaction evidence="3">
        <text>[protein]-L-glutamate 5-O-methyl ester + H2O = L-glutamyl-[protein] + methanol + H(+)</text>
        <dbReference type="Rhea" id="RHEA:23236"/>
        <dbReference type="Rhea" id="RHEA-COMP:10208"/>
        <dbReference type="Rhea" id="RHEA-COMP:10311"/>
        <dbReference type="ChEBI" id="CHEBI:15377"/>
        <dbReference type="ChEBI" id="CHEBI:15378"/>
        <dbReference type="ChEBI" id="CHEBI:17790"/>
        <dbReference type="ChEBI" id="CHEBI:29973"/>
        <dbReference type="ChEBI" id="CHEBI:82795"/>
        <dbReference type="EC" id="3.1.1.61"/>
    </reaction>
</comment>
<dbReference type="PROSITE" id="PS50122">
    <property type="entry name" value="CHEB"/>
    <property type="match status" value="2"/>
</dbReference>
<feature type="domain" description="CheB-type methylesterase" evidence="6">
    <location>
        <begin position="374"/>
        <end position="563"/>
    </location>
</feature>
<keyword evidence="8" id="KW-1185">Reference proteome</keyword>
<evidence type="ECO:0000313" key="7">
    <source>
        <dbReference type="EMBL" id="RUT11999.1"/>
    </source>
</evidence>
<accession>A0AB37UKZ5</accession>
<evidence type="ECO:0000256" key="1">
    <source>
        <dbReference type="ARBA" id="ARBA00022801"/>
    </source>
</evidence>
<dbReference type="EC" id="3.1.1.61" evidence="2"/>
<dbReference type="PANTHER" id="PTHR42872:SF6">
    <property type="entry name" value="PROTEIN-GLUTAMATE METHYLESTERASE_PROTEIN-GLUTAMINE GLUTAMINASE"/>
    <property type="match status" value="1"/>
</dbReference>
<feature type="active site" evidence="4">
    <location>
        <position position="385"/>
    </location>
</feature>
<keyword evidence="4" id="KW-0145">Chemotaxis</keyword>
<reference evidence="7 8" key="1">
    <citation type="journal article" date="2019" name="Genome Biol. Evol.">
        <title>Day and night: Metabolic profiles and evolutionary relationships of six axenic non-marine cyanobacteria.</title>
        <authorList>
            <person name="Will S.E."/>
            <person name="Henke P."/>
            <person name="Boedeker C."/>
            <person name="Huang S."/>
            <person name="Brinkmann H."/>
            <person name="Rohde M."/>
            <person name="Jarek M."/>
            <person name="Friedl T."/>
            <person name="Seufert S."/>
            <person name="Schumacher M."/>
            <person name="Overmann J."/>
            <person name="Neumann-Schaal M."/>
            <person name="Petersen J."/>
        </authorList>
    </citation>
    <scope>NUCLEOTIDE SEQUENCE [LARGE SCALE GENOMIC DNA]</scope>
    <source>
        <strain evidence="7 8">SAG 39.79</strain>
    </source>
</reference>
<evidence type="ECO:0000256" key="2">
    <source>
        <dbReference type="ARBA" id="ARBA00039140"/>
    </source>
</evidence>
<comment type="caution">
    <text evidence="7">The sequence shown here is derived from an EMBL/GenBank/DDBJ whole genome shotgun (WGS) entry which is preliminary data.</text>
</comment>
<feature type="active site" evidence="4">
    <location>
        <position position="412"/>
    </location>
</feature>
<organism evidence="7 8">
    <name type="scientific">Chroococcidiopsis cubana SAG 39.79</name>
    <dbReference type="NCBI Taxonomy" id="388085"/>
    <lineage>
        <taxon>Bacteria</taxon>
        <taxon>Bacillati</taxon>
        <taxon>Cyanobacteriota</taxon>
        <taxon>Cyanophyceae</taxon>
        <taxon>Chroococcidiopsidales</taxon>
        <taxon>Chroococcidiopsidaceae</taxon>
        <taxon>Chroococcidiopsis</taxon>
    </lineage>
</organism>
<gene>
    <name evidence="7" type="ORF">DSM107010_28070</name>
</gene>
<dbReference type="GO" id="GO:0000156">
    <property type="term" value="F:phosphorelay response regulator activity"/>
    <property type="evidence" value="ECO:0007669"/>
    <property type="project" value="InterPro"/>
</dbReference>
<dbReference type="CDD" id="cd16433">
    <property type="entry name" value="CheB"/>
    <property type="match status" value="2"/>
</dbReference>
<sequence>MPGHDIIVIGASAGGVEALSQLLSHLPSDIPAAIFVVLHVPSESPSILPKILNRAIAKRQQQSSLKALHPEDGEPIKYGRIYVAPPDRHLLLKRGSISLARGPKENGHRPAVDPLFRSAAQAYGQRVVGVVLSGTLDDGTAGLMAVKQRDGVAIVQDPEEAMYSGMPRSAIENVEVDRILPVVNIAASIAELARQPVATETTGVSDDMEMEADMAELELNAMQNPDRPGRPSPYGCPDCGGVLWELNEGKLVRFRCRTGHAYSTDSLLAAQSESLEDALWNALRALEEKAALTERLGNRARDRQQTYSAKRFGEQARTAHHQAALVRQLILRNGSNGSDTSTANGQVVGSQSSAATGGTPEAEMKHPAVEDSSSLPQKVVAICASAGGLNALSQVLSALPTEFPAAITVVQHVSPHYPSMMADILSRRTKMPVVEVRAGDNLRSGAVYIAPPDHHLLVNTDGSLSLTHSELVHFVRPSADLLFESVAASFKQQAIAVVLTGTGSDGAMGVRAIAEMGGTVIVQDYKSAEFGGMPEAAINTGVVDLVLPLNEIAPTLVKLVAVEVKG</sequence>